<keyword evidence="3" id="KW-0804">Transcription</keyword>
<comment type="caution">
    <text evidence="7">The sequence shown here is derived from an EMBL/GenBank/DDBJ whole genome shotgun (WGS) entry which is preliminary data.</text>
</comment>
<evidence type="ECO:0000313" key="7">
    <source>
        <dbReference type="EMBL" id="MDX8337318.1"/>
    </source>
</evidence>
<dbReference type="SUPFAM" id="SSF47413">
    <property type="entry name" value="lambda repressor-like DNA-binding domains"/>
    <property type="match status" value="1"/>
</dbReference>
<reference evidence="8" key="1">
    <citation type="submission" date="2023-07" db="EMBL/GenBank/DDBJ databases">
        <authorList>
            <person name="Colorado M.A."/>
            <person name="Villamil L.M."/>
            <person name="Melo J.F."/>
            <person name="Rodriguez J.A."/>
            <person name="Ruiz R.Y."/>
        </authorList>
    </citation>
    <scope>NUCLEOTIDE SEQUENCE [LARGE SCALE GENOMIC DNA]</scope>
    <source>
        <strain evidence="8">C33</strain>
    </source>
</reference>
<organism evidence="7 8">
    <name type="scientific">Candidatus Cetobacterium colombiensis</name>
    <dbReference type="NCBI Taxonomy" id="3073100"/>
    <lineage>
        <taxon>Bacteria</taxon>
        <taxon>Fusobacteriati</taxon>
        <taxon>Fusobacteriota</taxon>
        <taxon>Fusobacteriia</taxon>
        <taxon>Fusobacteriales</taxon>
        <taxon>Fusobacteriaceae</taxon>
        <taxon>Cetobacterium</taxon>
    </lineage>
</organism>
<dbReference type="InterPro" id="IPR028082">
    <property type="entry name" value="Peripla_BP_I"/>
</dbReference>
<dbReference type="InterPro" id="IPR001387">
    <property type="entry name" value="Cro/C1-type_HTH"/>
</dbReference>
<dbReference type="RefSeq" id="WP_320314660.1">
    <property type="nucleotide sequence ID" value="NZ_JAVIKH010000030.1"/>
</dbReference>
<name>A0ABU4WCR8_9FUSO</name>
<protein>
    <submittedName>
        <fullName evidence="7">LacI family DNA-binding transcriptional regulator</fullName>
    </submittedName>
</protein>
<keyword evidence="1" id="KW-0805">Transcription regulation</keyword>
<dbReference type="InterPro" id="IPR025997">
    <property type="entry name" value="SBP_2_dom"/>
</dbReference>
<evidence type="ECO:0000259" key="6">
    <source>
        <dbReference type="PROSITE" id="PS50943"/>
    </source>
</evidence>
<accession>A0ABU4WCR8</accession>
<feature type="coiled-coil region" evidence="4">
    <location>
        <begin position="75"/>
        <end position="116"/>
    </location>
</feature>
<dbReference type="PROSITE" id="PS50932">
    <property type="entry name" value="HTH_LACI_2"/>
    <property type="match status" value="1"/>
</dbReference>
<dbReference type="InterPro" id="IPR000843">
    <property type="entry name" value="HTH_LacI"/>
</dbReference>
<feature type="domain" description="HTH lacI-type" evidence="5">
    <location>
        <begin position="2"/>
        <end position="56"/>
    </location>
</feature>
<gene>
    <name evidence="7" type="ORF">RFV38_12575</name>
</gene>
<dbReference type="Gene3D" id="3.40.50.2300">
    <property type="match status" value="2"/>
</dbReference>
<dbReference type="Pfam" id="PF13407">
    <property type="entry name" value="Peripla_BP_4"/>
    <property type="match status" value="1"/>
</dbReference>
<dbReference type="PANTHER" id="PTHR30146:SF144">
    <property type="entry name" value="LACI-FAMILY TRANSCRIPTION REGULATOR"/>
    <property type="match status" value="1"/>
</dbReference>
<dbReference type="Gene3D" id="1.10.260.40">
    <property type="entry name" value="lambda repressor-like DNA-binding domains"/>
    <property type="match status" value="1"/>
</dbReference>
<keyword evidence="4" id="KW-0175">Coiled coil</keyword>
<evidence type="ECO:0000256" key="4">
    <source>
        <dbReference type="SAM" id="Coils"/>
    </source>
</evidence>
<dbReference type="InterPro" id="IPR010982">
    <property type="entry name" value="Lambda_DNA-bd_dom_sf"/>
</dbReference>
<proteinExistence type="predicted"/>
<dbReference type="Pfam" id="PF00356">
    <property type="entry name" value="LacI"/>
    <property type="match status" value="1"/>
</dbReference>
<evidence type="ECO:0000256" key="1">
    <source>
        <dbReference type="ARBA" id="ARBA00023015"/>
    </source>
</evidence>
<dbReference type="GO" id="GO:0003677">
    <property type="term" value="F:DNA binding"/>
    <property type="evidence" value="ECO:0007669"/>
    <property type="project" value="UniProtKB-KW"/>
</dbReference>
<dbReference type="PANTHER" id="PTHR30146">
    <property type="entry name" value="LACI-RELATED TRANSCRIPTIONAL REPRESSOR"/>
    <property type="match status" value="1"/>
</dbReference>
<keyword evidence="8" id="KW-1185">Reference proteome</keyword>
<evidence type="ECO:0000256" key="2">
    <source>
        <dbReference type="ARBA" id="ARBA00023125"/>
    </source>
</evidence>
<dbReference type="EMBL" id="JAVIKH010000030">
    <property type="protein sequence ID" value="MDX8337318.1"/>
    <property type="molecule type" value="Genomic_DNA"/>
</dbReference>
<dbReference type="PROSITE" id="PS50943">
    <property type="entry name" value="HTH_CROC1"/>
    <property type="match status" value="1"/>
</dbReference>
<feature type="domain" description="HTH cro/C1-type" evidence="6">
    <location>
        <begin position="3"/>
        <end position="50"/>
    </location>
</feature>
<dbReference type="SMART" id="SM00354">
    <property type="entry name" value="HTH_LACI"/>
    <property type="match status" value="1"/>
</dbReference>
<evidence type="ECO:0000313" key="8">
    <source>
        <dbReference type="Proteomes" id="UP001279681"/>
    </source>
</evidence>
<dbReference type="CDD" id="cd01392">
    <property type="entry name" value="HTH_LacI"/>
    <property type="match status" value="1"/>
</dbReference>
<sequence>MVTQAELAKKLGITRTTVARALNGSKNIKSETKEKILKLAEEMGYEKNYLGSSLAIKEKKLITAILVKSMNEDYLKNIKNGLKDLQEEVKAYGIKIKILETDINDSAEQIKLLNKTLEKKIHGLIITPLDKEKVIKILQPIKDEIKIVSIGRQLFDSGVYIDSKYEKSGRIAGDILANVVNKNKKILVIDAGDDLISSKKYLKGFCDKLNELDRSMIGPINIENLLNNKNKVTDYLLEDIEGVYLNRYAPEIIEYLGEIKKDNYKFVTNGFNEKIRGLIKNNKVIATVSEDFYNQGYTAGKKIFELLYKMDLKKSQEYQTKIDILFKESLD</sequence>
<dbReference type="Proteomes" id="UP001279681">
    <property type="component" value="Unassembled WGS sequence"/>
</dbReference>
<evidence type="ECO:0000256" key="3">
    <source>
        <dbReference type="ARBA" id="ARBA00023163"/>
    </source>
</evidence>
<dbReference type="SUPFAM" id="SSF53822">
    <property type="entry name" value="Periplasmic binding protein-like I"/>
    <property type="match status" value="1"/>
</dbReference>
<evidence type="ECO:0000259" key="5">
    <source>
        <dbReference type="PROSITE" id="PS50932"/>
    </source>
</evidence>
<keyword evidence="2 7" id="KW-0238">DNA-binding</keyword>